<name>A0A6N2U734_9FIRM</name>
<sequence>MNYRISNGELTVEISSIGGEFQSVKDKDGREYLWQGDEATWKRKGPTLFPYIGRMTEKSYTYGGKKYNMDIHGFLPNAEMELVEKKEDLLTLGLLNSPETEKQYPFAFALYITWKLEGQKLLISMRVENKDEKTMYFGIGGHPGFQVPFEDGLSFEDYRIDFGPDAELVQQDLSDDCFVLESDRPLELAQGRYLNLRHDLFDNDAIVLNRTPKEVSISSEKGKKEIRVAFEWDNLGIWHWPHAEVNYVCIEPWSSLPSRKNIVEDLETQPGLLSLDAGKVYETVWSVSVGEKQ</sequence>
<dbReference type="InterPro" id="IPR008183">
    <property type="entry name" value="Aldose_1/G6P_1-epimerase"/>
</dbReference>
<dbReference type="InterPro" id="IPR037481">
    <property type="entry name" value="LacX"/>
</dbReference>
<dbReference type="SUPFAM" id="SSF74650">
    <property type="entry name" value="Galactose mutarotase-like"/>
    <property type="match status" value="1"/>
</dbReference>
<dbReference type="GO" id="GO:0030246">
    <property type="term" value="F:carbohydrate binding"/>
    <property type="evidence" value="ECO:0007669"/>
    <property type="project" value="InterPro"/>
</dbReference>
<dbReference type="PANTHER" id="PTHR11122:SF13">
    <property type="entry name" value="GLUCOSE-6-PHOSPHATE 1-EPIMERASE"/>
    <property type="match status" value="1"/>
</dbReference>
<dbReference type="InterPro" id="IPR014718">
    <property type="entry name" value="GH-type_carb-bd"/>
</dbReference>
<organism evidence="1">
    <name type="scientific">Blautia glucerasea</name>
    <dbReference type="NCBI Taxonomy" id="536633"/>
    <lineage>
        <taxon>Bacteria</taxon>
        <taxon>Bacillati</taxon>
        <taxon>Bacillota</taxon>
        <taxon>Clostridia</taxon>
        <taxon>Lachnospirales</taxon>
        <taxon>Lachnospiraceae</taxon>
        <taxon>Blautia</taxon>
    </lineage>
</organism>
<dbReference type="AlphaFoldDB" id="A0A6N2U734"/>
<accession>A0A6N2U734</accession>
<protein>
    <submittedName>
        <fullName evidence="1">Aldose 1-epimerase</fullName>
    </submittedName>
</protein>
<dbReference type="PANTHER" id="PTHR11122">
    <property type="entry name" value="APOSPORY-ASSOCIATED PROTEIN C-RELATED"/>
    <property type="match status" value="1"/>
</dbReference>
<proteinExistence type="predicted"/>
<reference evidence="1" key="1">
    <citation type="submission" date="2019-11" db="EMBL/GenBank/DDBJ databases">
        <authorList>
            <person name="Feng L."/>
        </authorList>
    </citation>
    <scope>NUCLEOTIDE SEQUENCE</scope>
    <source>
        <strain evidence="1">BgluceraseaLFYP119</strain>
    </source>
</reference>
<dbReference type="RefSeq" id="WP_156354393.1">
    <property type="nucleotide sequence ID" value="NZ_CACRST010000018.1"/>
</dbReference>
<dbReference type="Pfam" id="PF01263">
    <property type="entry name" value="Aldose_epim"/>
    <property type="match status" value="1"/>
</dbReference>
<gene>
    <name evidence="1" type="ORF">BGLFYP119_01952</name>
</gene>
<dbReference type="GO" id="GO:0005975">
    <property type="term" value="P:carbohydrate metabolic process"/>
    <property type="evidence" value="ECO:0007669"/>
    <property type="project" value="InterPro"/>
</dbReference>
<dbReference type="CDD" id="cd09024">
    <property type="entry name" value="Aldose_epim_lacX"/>
    <property type="match status" value="1"/>
</dbReference>
<dbReference type="GO" id="GO:0016853">
    <property type="term" value="F:isomerase activity"/>
    <property type="evidence" value="ECO:0007669"/>
    <property type="project" value="InterPro"/>
</dbReference>
<evidence type="ECO:0000313" key="1">
    <source>
        <dbReference type="EMBL" id="VYT13700.1"/>
    </source>
</evidence>
<dbReference type="Gene3D" id="2.70.98.10">
    <property type="match status" value="1"/>
</dbReference>
<dbReference type="EMBL" id="CACRST010000018">
    <property type="protein sequence ID" value="VYT13700.1"/>
    <property type="molecule type" value="Genomic_DNA"/>
</dbReference>
<dbReference type="InterPro" id="IPR011013">
    <property type="entry name" value="Gal_mutarotase_sf_dom"/>
</dbReference>